<dbReference type="Pfam" id="PF09769">
    <property type="entry name" value="ApoO"/>
    <property type="match status" value="1"/>
</dbReference>
<evidence type="ECO:0000313" key="3">
    <source>
        <dbReference type="EMBL" id="RKP04750.1"/>
    </source>
</evidence>
<dbReference type="Gene3D" id="1.20.120.20">
    <property type="entry name" value="Apolipoprotein"/>
    <property type="match status" value="1"/>
</dbReference>
<dbReference type="InterPro" id="IPR019166">
    <property type="entry name" value="MIC26/MIC27"/>
</dbReference>
<accession>A0A4P9XHQ7</accession>
<dbReference type="PANTHER" id="PTHR28268:SF1">
    <property type="entry name" value="MICOS SUBUNIT MIC26"/>
    <property type="match status" value="1"/>
</dbReference>
<keyword evidence="1" id="KW-0812">Transmembrane</keyword>
<evidence type="ECO:0000313" key="4">
    <source>
        <dbReference type="Proteomes" id="UP000271241"/>
    </source>
</evidence>
<dbReference type="PANTHER" id="PTHR28268">
    <property type="entry name" value="MICOS SUBUNIT MIC26"/>
    <property type="match status" value="1"/>
</dbReference>
<dbReference type="EMBL" id="KZ993481">
    <property type="protein sequence ID" value="RKP04750.1"/>
    <property type="molecule type" value="Genomic_DNA"/>
</dbReference>
<feature type="transmembrane region" description="Helical" evidence="1">
    <location>
        <begin position="108"/>
        <end position="126"/>
    </location>
</feature>
<dbReference type="GO" id="GO:0044284">
    <property type="term" value="C:mitochondrial crista junction"/>
    <property type="evidence" value="ECO:0007669"/>
    <property type="project" value="TreeGrafter"/>
</dbReference>
<sequence length="393" mass="43059">MQRGARAPAAAAAVALAGAVTAYGLTGQVYAQGRSDKLSVYDEETPSPVDHETHPTRLQNAVSDTREKATNAAQEAAKRGREFIDATIRAEEKVEATVRKVQQPEEPLMPNLLYIGIIGLAGTIAARQRSIAARLLLPPLFVFGSAFYFMPNTMRASLGLVRETVDSPEVRDSVRKHAPSVLDTTDAARDSVARGVEQAASVRRNVEDSVSDSVARARHEYHSLEGKVRDALGSGSNAVSERVHELGDKSHQLYEEAAAEARARADSVSGWLQGRKEEANDVLPPAREVRETVSETANKGADKTTDLGDQIKHQIDETRRRADDLVKETSERAEDAADWVRVQVDGARTNVQEAVDQSRERVQEAVEQGRARVQRAKESVERSLRSENNRRPS</sequence>
<feature type="transmembrane region" description="Helical" evidence="1">
    <location>
        <begin position="133"/>
        <end position="150"/>
    </location>
</feature>
<dbReference type="STRING" id="78915.A0A4P9XHQ7"/>
<gene>
    <name evidence="3" type="ORF">THASP1DRAFT_26662</name>
</gene>
<dbReference type="GO" id="GO:0061617">
    <property type="term" value="C:MICOS complex"/>
    <property type="evidence" value="ECO:0007669"/>
    <property type="project" value="UniProtKB-UniRule"/>
</dbReference>
<dbReference type="AlphaFoldDB" id="A0A4P9XHQ7"/>
<organism evidence="3 4">
    <name type="scientific">Thamnocephalis sphaerospora</name>
    <dbReference type="NCBI Taxonomy" id="78915"/>
    <lineage>
        <taxon>Eukaryota</taxon>
        <taxon>Fungi</taxon>
        <taxon>Fungi incertae sedis</taxon>
        <taxon>Zoopagomycota</taxon>
        <taxon>Zoopagomycotina</taxon>
        <taxon>Zoopagomycetes</taxon>
        <taxon>Zoopagales</taxon>
        <taxon>Sigmoideomycetaceae</taxon>
        <taxon>Thamnocephalis</taxon>
    </lineage>
</organism>
<name>A0A4P9XHQ7_9FUNG</name>
<comment type="function">
    <text evidence="1">Component of the MICOS complex, a large protein complex of the mitochondrial inner membrane that plays crucial roles in the maintenance of crista junctions, inner membrane architecture, and formation of contact sites to the outer membrane.</text>
</comment>
<comment type="subcellular location">
    <subcellularLocation>
        <location evidence="1">Mitochondrion inner membrane</location>
    </subcellularLocation>
</comment>
<protein>
    <recommendedName>
        <fullName evidence="1">MICOS complex subunit</fullName>
    </recommendedName>
</protein>
<feature type="compositionally biased region" description="Basic and acidic residues" evidence="2">
    <location>
        <begin position="356"/>
        <end position="393"/>
    </location>
</feature>
<dbReference type="Proteomes" id="UP000271241">
    <property type="component" value="Unassembled WGS sequence"/>
</dbReference>
<evidence type="ECO:0000256" key="1">
    <source>
        <dbReference type="RuleBase" id="RU363021"/>
    </source>
</evidence>
<keyword evidence="1" id="KW-1133">Transmembrane helix</keyword>
<keyword evidence="1" id="KW-0472">Membrane</keyword>
<evidence type="ECO:0000256" key="2">
    <source>
        <dbReference type="SAM" id="MobiDB-lite"/>
    </source>
</evidence>
<feature type="region of interest" description="Disordered" evidence="2">
    <location>
        <begin position="351"/>
        <end position="393"/>
    </location>
</feature>
<keyword evidence="1" id="KW-0999">Mitochondrion inner membrane</keyword>
<dbReference type="OrthoDB" id="2399148at2759"/>
<keyword evidence="1" id="KW-0496">Mitochondrion</keyword>
<dbReference type="InterPro" id="IPR033181">
    <property type="entry name" value="Mic26_fungi"/>
</dbReference>
<dbReference type="GO" id="GO:0042407">
    <property type="term" value="P:cristae formation"/>
    <property type="evidence" value="ECO:0007669"/>
    <property type="project" value="InterPro"/>
</dbReference>
<dbReference type="SUPFAM" id="SSF58113">
    <property type="entry name" value="Apolipoprotein A-I"/>
    <property type="match status" value="1"/>
</dbReference>
<comment type="subunit">
    <text evidence="1">Component of the mitochondrial contact site and cristae organizing system (MICOS) complex.</text>
</comment>
<proteinExistence type="predicted"/>
<reference evidence="4" key="1">
    <citation type="journal article" date="2018" name="Nat. Microbiol.">
        <title>Leveraging single-cell genomics to expand the fungal tree of life.</title>
        <authorList>
            <person name="Ahrendt S.R."/>
            <person name="Quandt C.A."/>
            <person name="Ciobanu D."/>
            <person name="Clum A."/>
            <person name="Salamov A."/>
            <person name="Andreopoulos B."/>
            <person name="Cheng J.F."/>
            <person name="Woyke T."/>
            <person name="Pelin A."/>
            <person name="Henrissat B."/>
            <person name="Reynolds N.K."/>
            <person name="Benny G.L."/>
            <person name="Smith M.E."/>
            <person name="James T.Y."/>
            <person name="Grigoriev I.V."/>
        </authorList>
    </citation>
    <scope>NUCLEOTIDE SEQUENCE [LARGE SCALE GENOMIC DNA]</scope>
    <source>
        <strain evidence="4">RSA 1356</strain>
    </source>
</reference>
<keyword evidence="4" id="KW-1185">Reference proteome</keyword>